<sequence length="140" mass="15692">MPRLWPDRGGRRKLYHCFCLFLYTQRDLKSGLSGRLFGTSPAASKSPPPRSRGSVAGDNHRTIVLEDGSSWLLADDIDLAGIADGDSDIREKDAICDRSFLRPLEDDGDGFRSVLPLPLRQVSRKKVNLRRILAIIKLLF</sequence>
<evidence type="ECO:0000313" key="2">
    <source>
        <dbReference type="EMBL" id="TCD15295.1"/>
    </source>
</evidence>
<organism evidence="2 3">
    <name type="scientific">Oricola cellulosilytica</name>
    <dbReference type="NCBI Taxonomy" id="1429082"/>
    <lineage>
        <taxon>Bacteria</taxon>
        <taxon>Pseudomonadati</taxon>
        <taxon>Pseudomonadota</taxon>
        <taxon>Alphaproteobacteria</taxon>
        <taxon>Hyphomicrobiales</taxon>
        <taxon>Ahrensiaceae</taxon>
        <taxon>Oricola</taxon>
    </lineage>
</organism>
<dbReference type="EMBL" id="SJST01000002">
    <property type="protein sequence ID" value="TCD15295.1"/>
    <property type="molecule type" value="Genomic_DNA"/>
</dbReference>
<protein>
    <submittedName>
        <fullName evidence="2">Uncharacterized protein</fullName>
    </submittedName>
</protein>
<dbReference type="RefSeq" id="WP_131567265.1">
    <property type="nucleotide sequence ID" value="NZ_JAINFK010000004.1"/>
</dbReference>
<name>A0A4R0PFV2_9HYPH</name>
<feature type="region of interest" description="Disordered" evidence="1">
    <location>
        <begin position="39"/>
        <end position="58"/>
    </location>
</feature>
<reference evidence="2 3" key="1">
    <citation type="journal article" date="2015" name="Antonie Van Leeuwenhoek">
        <title>Oricola cellulosilytica gen. nov., sp. nov., a cellulose-degrading bacterium of the family Phyllobacteriaceae isolated from surface seashore water, and emended descriptions of Mesorhizobium loti and Phyllobacterium myrsinacearum.</title>
        <authorList>
            <person name="Hameed A."/>
            <person name="Shahina M."/>
            <person name="Lai W.A."/>
            <person name="Lin S.Y."/>
            <person name="Young L.S."/>
            <person name="Liu Y.C."/>
            <person name="Hsu Y.H."/>
            <person name="Young C.C."/>
        </authorList>
    </citation>
    <scope>NUCLEOTIDE SEQUENCE [LARGE SCALE GENOMIC DNA]</scope>
    <source>
        <strain evidence="2 3">KCTC 52183</strain>
    </source>
</reference>
<evidence type="ECO:0000256" key="1">
    <source>
        <dbReference type="SAM" id="MobiDB-lite"/>
    </source>
</evidence>
<gene>
    <name evidence="2" type="ORF">E0D97_07095</name>
</gene>
<comment type="caution">
    <text evidence="2">The sequence shown here is derived from an EMBL/GenBank/DDBJ whole genome shotgun (WGS) entry which is preliminary data.</text>
</comment>
<proteinExistence type="predicted"/>
<dbReference type="Proteomes" id="UP000291301">
    <property type="component" value="Unassembled WGS sequence"/>
</dbReference>
<evidence type="ECO:0000313" key="3">
    <source>
        <dbReference type="Proteomes" id="UP000291301"/>
    </source>
</evidence>
<keyword evidence="3" id="KW-1185">Reference proteome</keyword>
<dbReference type="AlphaFoldDB" id="A0A4R0PFV2"/>
<accession>A0A4R0PFV2</accession>